<evidence type="ECO:0000256" key="6">
    <source>
        <dbReference type="SAM" id="MobiDB-lite"/>
    </source>
</evidence>
<evidence type="ECO:0000256" key="1">
    <source>
        <dbReference type="ARBA" id="ARBA00004123"/>
    </source>
</evidence>
<sequence length="659" mass="73373">MIASRKSLRTRTPSGTPTTPAEKRLKLQRSVTKSPATPITPGDNPKGVRRSARKRVEKTPLPVVILSQESSEDASPSPVAFTSNRVAANRKSSKSNKTPLKKKISKVVKKTVKNARKMKEDDDGDSEEEDDDYSDDDDEVGEDNVKDKTSRPLRSMKGEASDPRRTGRARKPNSRFGAVIEDFPSSLETTPVNKKSAKKRVEAQSEIEATPPTRVSSRTKSAKKEAESPAPSATRKRGQASVASVGDETPRSSRRKPVKTPANVTSDTPSKSKGESQGVEIQGKKLEWKFNVYGVPKCPLPCRETQFEEIWKFLFENITEKSSGCMYVSGVPGTGKTVIVQAVVDTMKKVNDENKKNLNFKFLYINGLTLASPDKIWKRMFKGLELTSKTKSVSTKEALKRLDSYFESHQRIPVVLVVDELDQILDKQQSILYQLLEWSSHAKNMFSFIAIFNTMSLPEHGLAMRNYSRMGFKRAVFPPYSFEQLHTIVSNMLATFKTARLNTESVSLLSRKVAAISGDARRALEIARRAMEIAESSNSSGIQAVSNAFKEIFSSAKIETIKHTTLLEQLVLKTISDEVRCSGVEEVLTAKVFDTVIPNAVYEGMQWPKDEIMKALMRLAVMRLIIVEDNVPSLHKRVLLKVPVEDVNFALGIHTDMAS</sequence>
<dbReference type="PANTHER" id="PTHR10763">
    <property type="entry name" value="CELL DIVISION CONTROL PROTEIN 6-RELATED"/>
    <property type="match status" value="1"/>
</dbReference>
<feature type="compositionally biased region" description="Acidic residues" evidence="6">
    <location>
        <begin position="121"/>
        <end position="142"/>
    </location>
</feature>
<keyword evidence="5" id="KW-0547">Nucleotide-binding</keyword>
<dbReference type="SUPFAM" id="SSF52540">
    <property type="entry name" value="P-loop containing nucleoside triphosphate hydrolases"/>
    <property type="match status" value="1"/>
</dbReference>
<dbReference type="InterPro" id="IPR041083">
    <property type="entry name" value="AAA_lid_10"/>
</dbReference>
<accession>A0ABP1R6H3</accession>
<evidence type="ECO:0000313" key="10">
    <source>
        <dbReference type="Proteomes" id="UP001642540"/>
    </source>
</evidence>
<evidence type="ECO:0000256" key="3">
    <source>
        <dbReference type="ARBA" id="ARBA00023125"/>
    </source>
</evidence>
<dbReference type="Proteomes" id="UP001642540">
    <property type="component" value="Unassembled WGS sequence"/>
</dbReference>
<comment type="subcellular location">
    <subcellularLocation>
        <location evidence="1 5">Nucleus</location>
    </subcellularLocation>
</comment>
<keyword evidence="10" id="KW-1185">Reference proteome</keyword>
<evidence type="ECO:0000259" key="8">
    <source>
        <dbReference type="Pfam" id="PF17872"/>
    </source>
</evidence>
<evidence type="ECO:0000313" key="9">
    <source>
        <dbReference type="EMBL" id="CAL8119067.1"/>
    </source>
</evidence>
<dbReference type="Pfam" id="PF17872">
    <property type="entry name" value="AAA_lid_10"/>
    <property type="match status" value="1"/>
</dbReference>
<dbReference type="InterPro" id="IPR027417">
    <property type="entry name" value="P-loop_NTPase"/>
</dbReference>
<feature type="compositionally biased region" description="Basic and acidic residues" evidence="6">
    <location>
        <begin position="143"/>
        <end position="165"/>
    </location>
</feature>
<protein>
    <recommendedName>
        <fullName evidence="5">Origin recognition complex subunit 1</fullName>
    </recommendedName>
</protein>
<gene>
    <name evidence="9" type="ORF">ODALV1_LOCUS18382</name>
</gene>
<evidence type="ECO:0000256" key="2">
    <source>
        <dbReference type="ARBA" id="ARBA00008398"/>
    </source>
</evidence>
<feature type="compositionally biased region" description="Basic residues" evidence="6">
    <location>
        <begin position="91"/>
        <end position="116"/>
    </location>
</feature>
<dbReference type="Gene3D" id="1.10.8.60">
    <property type="match status" value="1"/>
</dbReference>
<dbReference type="Pfam" id="PF00004">
    <property type="entry name" value="AAA"/>
    <property type="match status" value="1"/>
</dbReference>
<comment type="subunit">
    <text evidence="5">ORC is composed of six subunits.</text>
</comment>
<keyword evidence="5" id="KW-0235">DNA replication</keyword>
<reference evidence="9 10" key="1">
    <citation type="submission" date="2024-08" db="EMBL/GenBank/DDBJ databases">
        <authorList>
            <person name="Cucini C."/>
            <person name="Frati F."/>
        </authorList>
    </citation>
    <scope>NUCLEOTIDE SEQUENCE [LARGE SCALE GENOMIC DNA]</scope>
</reference>
<dbReference type="PANTHER" id="PTHR10763:SF23">
    <property type="entry name" value="ORIGIN RECOGNITION COMPLEX SUBUNIT 1"/>
    <property type="match status" value="1"/>
</dbReference>
<keyword evidence="4 5" id="KW-0539">Nucleus</keyword>
<comment type="similarity">
    <text evidence="2 5">Belongs to the ORC1 family.</text>
</comment>
<comment type="function">
    <text evidence="5">Component of the origin recognition complex (ORC) that binds origins of replication. DNA-binding is ATP-dependent, however specific DNA sequences that define origins of replication have not been identified so far. ORC is required to assemble the pre-replication complex necessary to initiate DNA replication.</text>
</comment>
<dbReference type="InterPro" id="IPR050311">
    <property type="entry name" value="ORC1/CDC6"/>
</dbReference>
<evidence type="ECO:0000259" key="7">
    <source>
        <dbReference type="Pfam" id="PF00004"/>
    </source>
</evidence>
<comment type="caution">
    <text evidence="9">The sequence shown here is derived from an EMBL/GenBank/DDBJ whole genome shotgun (WGS) entry which is preliminary data.</text>
</comment>
<evidence type="ECO:0000256" key="5">
    <source>
        <dbReference type="RuleBase" id="RU365058"/>
    </source>
</evidence>
<feature type="compositionally biased region" description="Basic residues" evidence="6">
    <location>
        <begin position="47"/>
        <end position="56"/>
    </location>
</feature>
<evidence type="ECO:0000256" key="4">
    <source>
        <dbReference type="ARBA" id="ARBA00023242"/>
    </source>
</evidence>
<feature type="domain" description="ATPase AAA-type core" evidence="7">
    <location>
        <begin position="326"/>
        <end position="463"/>
    </location>
</feature>
<proteinExistence type="inferred from homology"/>
<feature type="region of interest" description="Disordered" evidence="6">
    <location>
        <begin position="1"/>
        <end position="279"/>
    </location>
</feature>
<keyword evidence="3 5" id="KW-0238">DNA-binding</keyword>
<dbReference type="Gene3D" id="3.40.50.300">
    <property type="entry name" value="P-loop containing nucleotide triphosphate hydrolases"/>
    <property type="match status" value="1"/>
</dbReference>
<dbReference type="InterPro" id="IPR003959">
    <property type="entry name" value="ATPase_AAA_core"/>
</dbReference>
<dbReference type="EMBL" id="CAXLJM020000057">
    <property type="protein sequence ID" value="CAL8119067.1"/>
    <property type="molecule type" value="Genomic_DNA"/>
</dbReference>
<name>A0ABP1R6H3_9HEXA</name>
<organism evidence="9 10">
    <name type="scientific">Orchesella dallaii</name>
    <dbReference type="NCBI Taxonomy" id="48710"/>
    <lineage>
        <taxon>Eukaryota</taxon>
        <taxon>Metazoa</taxon>
        <taxon>Ecdysozoa</taxon>
        <taxon>Arthropoda</taxon>
        <taxon>Hexapoda</taxon>
        <taxon>Collembola</taxon>
        <taxon>Entomobryomorpha</taxon>
        <taxon>Entomobryoidea</taxon>
        <taxon>Orchesellidae</taxon>
        <taxon>Orchesellinae</taxon>
        <taxon>Orchesella</taxon>
    </lineage>
</organism>
<keyword evidence="5" id="KW-0067">ATP-binding</keyword>
<feature type="compositionally biased region" description="Low complexity" evidence="6">
    <location>
        <begin position="10"/>
        <end position="20"/>
    </location>
</feature>
<feature type="compositionally biased region" description="Polar residues" evidence="6">
    <location>
        <begin position="262"/>
        <end position="271"/>
    </location>
</feature>
<feature type="domain" description="AAA lid" evidence="8">
    <location>
        <begin position="498"/>
        <end position="536"/>
    </location>
</feature>